<gene>
    <name evidence="2" type="ORF">UFOPK3897_01632</name>
</gene>
<dbReference type="SMART" id="SM00382">
    <property type="entry name" value="AAA"/>
    <property type="match status" value="1"/>
</dbReference>
<feature type="domain" description="AAA+ ATPase" evidence="1">
    <location>
        <begin position="262"/>
        <end position="413"/>
    </location>
</feature>
<evidence type="ECO:0000313" key="2">
    <source>
        <dbReference type="EMBL" id="CAB4989190.1"/>
    </source>
</evidence>
<dbReference type="Gene3D" id="3.40.50.300">
    <property type="entry name" value="P-loop containing nucleotide triphosphate hydrolases"/>
    <property type="match status" value="1"/>
</dbReference>
<accession>A0A6J7N704</accession>
<dbReference type="InterPro" id="IPR003593">
    <property type="entry name" value="AAA+_ATPase"/>
</dbReference>
<dbReference type="SUPFAM" id="SSF52540">
    <property type="entry name" value="P-loop containing nucleoside triphosphate hydrolases"/>
    <property type="match status" value="1"/>
</dbReference>
<sequence>MELYSGTSVDFIDQTQKKPIAGRIADQFFEHFRYKPNENEVRSWQNSLVRVASVMELGNFRDQGVIVEYQLPLTSKRLDVMITGHGAGGIAGAVVLELKQWDKVKASPIDECVETFVGGGSRDMLHPSRQAADYQQYLLDTHTTFSGGDMVLRACGYLHNMKRANADELFNAKFEDLIRHCPTFTGDDVDELVSFLDNAIGEGGGVESLRQVLDGKHRPHRRLLEHTAEMIKNEPVFTLLDEQRVAFNHVLGLVRAYQLNSQQTVVLIQGGPGTGKSLVAVNLLAELMQEGFIAYHATGSKAFTQNLRKQVGTRAAKQFIYFNSFVGAEPNEIDLLVCDEAHRIRESSNNQFTKKDKRSNRPQIEELIDAAKITVFLIDDMQVVRPSEVGSTQLIREAAKDKGVRVIEHELEAQFRCNGSDAYVQWVENTLEIRKTPHILWERDDPFDFDVVDSPEELDSLIRTRSEEGATARLTAGKCWPWSKAKSDGTLVADVKLDGWSRPWNAKPDGTRLAKGIPKSDFWASDPGGIDQVGCIYSAQGFEFDYSGVIWGKDLVYRPSEGWIGQPEFSQDSMVKRGAKESPEDFLKLVKNTYRVLLTRGLRGCYIYFEDEQTRDFVLSRTER</sequence>
<proteinExistence type="predicted"/>
<protein>
    <submittedName>
        <fullName evidence="2">Unannotated protein</fullName>
    </submittedName>
</protein>
<name>A0A6J7N704_9ZZZZ</name>
<dbReference type="EMBL" id="CAFBOF010000066">
    <property type="protein sequence ID" value="CAB4989190.1"/>
    <property type="molecule type" value="Genomic_DNA"/>
</dbReference>
<reference evidence="2" key="1">
    <citation type="submission" date="2020-05" db="EMBL/GenBank/DDBJ databases">
        <authorList>
            <person name="Chiriac C."/>
            <person name="Salcher M."/>
            <person name="Ghai R."/>
            <person name="Kavagutti S V."/>
        </authorList>
    </citation>
    <scope>NUCLEOTIDE SEQUENCE</scope>
</reference>
<organism evidence="2">
    <name type="scientific">freshwater metagenome</name>
    <dbReference type="NCBI Taxonomy" id="449393"/>
    <lineage>
        <taxon>unclassified sequences</taxon>
        <taxon>metagenomes</taxon>
        <taxon>ecological metagenomes</taxon>
    </lineage>
</organism>
<dbReference type="InterPro" id="IPR018647">
    <property type="entry name" value="SLFN_3-like_DNA/RNA_helicase"/>
</dbReference>
<dbReference type="InterPro" id="IPR027417">
    <property type="entry name" value="P-loop_NTPase"/>
</dbReference>
<dbReference type="AlphaFoldDB" id="A0A6J7N704"/>
<evidence type="ECO:0000259" key="1">
    <source>
        <dbReference type="SMART" id="SM00382"/>
    </source>
</evidence>
<dbReference type="Pfam" id="PF09848">
    <property type="entry name" value="SLFN-g3_helicase"/>
    <property type="match status" value="1"/>
</dbReference>